<accession>A0A284RLK1</accession>
<reference evidence="3" key="1">
    <citation type="journal article" date="2017" name="Nat. Ecol. Evol.">
        <title>Genome expansion and lineage-specific genetic innovations in the forest pathogenic fungi Armillaria.</title>
        <authorList>
            <person name="Sipos G."/>
            <person name="Prasanna A.N."/>
            <person name="Walter M.C."/>
            <person name="O'Connor E."/>
            <person name="Balint B."/>
            <person name="Krizsan K."/>
            <person name="Kiss B."/>
            <person name="Hess J."/>
            <person name="Varga T."/>
            <person name="Slot J."/>
            <person name="Riley R."/>
            <person name="Boka B."/>
            <person name="Rigling D."/>
            <person name="Barry K."/>
            <person name="Lee J."/>
            <person name="Mihaltcheva S."/>
            <person name="LaButti K."/>
            <person name="Lipzen A."/>
            <person name="Waldron R."/>
            <person name="Moloney N.M."/>
            <person name="Sperisen C."/>
            <person name="Kredics L."/>
            <person name="Vagvoelgyi C."/>
            <person name="Patrignani A."/>
            <person name="Fitzpatrick D."/>
            <person name="Nagy I."/>
            <person name="Doyle S."/>
            <person name="Anderson J.B."/>
            <person name="Grigoriev I.V."/>
            <person name="Gueldener U."/>
            <person name="Muensterkoetter M."/>
            <person name="Nagy L.G."/>
        </authorList>
    </citation>
    <scope>NUCLEOTIDE SEQUENCE [LARGE SCALE GENOMIC DNA]</scope>
    <source>
        <strain evidence="3">C18/9</strain>
    </source>
</reference>
<proteinExistence type="predicted"/>
<protein>
    <submittedName>
        <fullName evidence="2">Uncharacterized protein</fullName>
    </submittedName>
</protein>
<feature type="region of interest" description="Disordered" evidence="1">
    <location>
        <begin position="45"/>
        <end position="68"/>
    </location>
</feature>
<name>A0A284RLK1_ARMOS</name>
<feature type="region of interest" description="Disordered" evidence="1">
    <location>
        <begin position="121"/>
        <end position="144"/>
    </location>
</feature>
<evidence type="ECO:0000313" key="3">
    <source>
        <dbReference type="Proteomes" id="UP000219338"/>
    </source>
</evidence>
<evidence type="ECO:0000256" key="1">
    <source>
        <dbReference type="SAM" id="MobiDB-lite"/>
    </source>
</evidence>
<evidence type="ECO:0000313" key="2">
    <source>
        <dbReference type="EMBL" id="SJL09646.1"/>
    </source>
</evidence>
<gene>
    <name evidence="2" type="ORF">ARMOST_13027</name>
</gene>
<dbReference type="OrthoDB" id="413460at2759"/>
<keyword evidence="3" id="KW-1185">Reference proteome</keyword>
<sequence length="144" mass="15834">MGSTSGSSKSDSFTRKDLRGTFRIHPDTLCNTHELLECPCDVQSVCSSSRPELGPGSGDDDSDSESHKGFVVTSQYAQKKKEGLPTLSEWKHINCMGDDNHKDIQDGILQEIMLLQVEEGLTATDTTSDSPVGYSWGKWHRRGS</sequence>
<dbReference type="Proteomes" id="UP000219338">
    <property type="component" value="Unassembled WGS sequence"/>
</dbReference>
<dbReference type="EMBL" id="FUEG01000011">
    <property type="protein sequence ID" value="SJL09646.1"/>
    <property type="molecule type" value="Genomic_DNA"/>
</dbReference>
<dbReference type="AlphaFoldDB" id="A0A284RLK1"/>
<organism evidence="2 3">
    <name type="scientific">Armillaria ostoyae</name>
    <name type="common">Armillaria root rot fungus</name>
    <dbReference type="NCBI Taxonomy" id="47428"/>
    <lineage>
        <taxon>Eukaryota</taxon>
        <taxon>Fungi</taxon>
        <taxon>Dikarya</taxon>
        <taxon>Basidiomycota</taxon>
        <taxon>Agaricomycotina</taxon>
        <taxon>Agaricomycetes</taxon>
        <taxon>Agaricomycetidae</taxon>
        <taxon>Agaricales</taxon>
        <taxon>Marasmiineae</taxon>
        <taxon>Physalacriaceae</taxon>
        <taxon>Armillaria</taxon>
    </lineage>
</organism>
<dbReference type="STRING" id="47428.A0A284RLK1"/>